<organism evidence="1">
    <name type="scientific">marine sediment metagenome</name>
    <dbReference type="NCBI Taxonomy" id="412755"/>
    <lineage>
        <taxon>unclassified sequences</taxon>
        <taxon>metagenomes</taxon>
        <taxon>ecological metagenomes</taxon>
    </lineage>
</organism>
<dbReference type="EMBL" id="BARU01029035">
    <property type="protein sequence ID" value="GAH62845.1"/>
    <property type="molecule type" value="Genomic_DNA"/>
</dbReference>
<accession>X1I0K0</accession>
<dbReference type="AlphaFoldDB" id="X1I0K0"/>
<name>X1I0K0_9ZZZZ</name>
<sequence length="267" mass="30316">AAVQRIAKEQPAGIAMRLMLLGKLLEVKDYAQAEALVGKWLAEYAAKERPDRAEWAVFRLRALKVYEKASRFDKAQELLDAWIAAGTDEDFLTVLRREKLRMYGLAKQFDEAVSYAKKWFRNEPKSIEPRSALFTVLLEGEAYAKLHAVLDEWILAEKDPESLEMLHIKKLIAFNKAKNIDGLVRFGRKWIAKNPTAETPNMAMIGELIDLKKHDEALKVAEDWLARVEKMPASAPADKGRAKLVESAKRAVVNVLLMAEKKGEFRP</sequence>
<feature type="non-terminal residue" evidence="1">
    <location>
        <position position="267"/>
    </location>
</feature>
<protein>
    <submittedName>
        <fullName evidence="1">Uncharacterized protein</fullName>
    </submittedName>
</protein>
<reference evidence="1" key="1">
    <citation type="journal article" date="2014" name="Front. Microbiol.">
        <title>High frequency of phylogenetically diverse reductive dehalogenase-homologous genes in deep subseafloor sedimentary metagenomes.</title>
        <authorList>
            <person name="Kawai M."/>
            <person name="Futagami T."/>
            <person name="Toyoda A."/>
            <person name="Takaki Y."/>
            <person name="Nishi S."/>
            <person name="Hori S."/>
            <person name="Arai W."/>
            <person name="Tsubouchi T."/>
            <person name="Morono Y."/>
            <person name="Uchiyama I."/>
            <person name="Ito T."/>
            <person name="Fujiyama A."/>
            <person name="Inagaki F."/>
            <person name="Takami H."/>
        </authorList>
    </citation>
    <scope>NUCLEOTIDE SEQUENCE</scope>
    <source>
        <strain evidence="1">Expedition CK06-06</strain>
    </source>
</reference>
<comment type="caution">
    <text evidence="1">The sequence shown here is derived from an EMBL/GenBank/DDBJ whole genome shotgun (WGS) entry which is preliminary data.</text>
</comment>
<dbReference type="Gene3D" id="1.25.40.10">
    <property type="entry name" value="Tetratricopeptide repeat domain"/>
    <property type="match status" value="1"/>
</dbReference>
<feature type="non-terminal residue" evidence="1">
    <location>
        <position position="1"/>
    </location>
</feature>
<evidence type="ECO:0000313" key="1">
    <source>
        <dbReference type="EMBL" id="GAH62845.1"/>
    </source>
</evidence>
<gene>
    <name evidence="1" type="ORF">S03H2_46262</name>
</gene>
<dbReference type="InterPro" id="IPR011990">
    <property type="entry name" value="TPR-like_helical_dom_sf"/>
</dbReference>
<proteinExistence type="predicted"/>